<dbReference type="Proteomes" id="UP001162483">
    <property type="component" value="Unassembled WGS sequence"/>
</dbReference>
<sequence length="277" mass="32202">MQITDEKDTQRGGALRRIEDYRIGLQSLKADMFSGILENLTDPEKKDKNMEAIVKAYKYLLQNRTDKFIMRDKQNFILANIVLHCISPKSTLVAPFETLKRYLRELLQLSSLDYKYPEPYFLASLLFWPNNIHQLDSDSKHIAEYVISMRKTFRGRYRHMCHAKQPIAHFYLGKHAGLERLIHKGKLDQHFPVPTSDLNSLWQSGDIWKEKTTKELLLLVNGRAEDNMIYVECKGGIKIPVRPVYLGQLRSGKSIERVSFYLGFSMDGLIAYNIETL</sequence>
<dbReference type="PANTHER" id="PTHR16155">
    <property type="entry name" value="DED DOMAIN-CONTAINING PROTEIN"/>
    <property type="match status" value="1"/>
</dbReference>
<protein>
    <submittedName>
        <fullName evidence="1">Uncharacterized protein</fullName>
    </submittedName>
</protein>
<reference evidence="1" key="1">
    <citation type="submission" date="2023-05" db="EMBL/GenBank/DDBJ databases">
        <authorList>
            <person name="Stuckert A."/>
        </authorList>
    </citation>
    <scope>NUCLEOTIDE SEQUENCE</scope>
</reference>
<keyword evidence="2" id="KW-1185">Reference proteome</keyword>
<proteinExistence type="predicted"/>
<organism evidence="1 2">
    <name type="scientific">Staurois parvus</name>
    <dbReference type="NCBI Taxonomy" id="386267"/>
    <lineage>
        <taxon>Eukaryota</taxon>
        <taxon>Metazoa</taxon>
        <taxon>Chordata</taxon>
        <taxon>Craniata</taxon>
        <taxon>Vertebrata</taxon>
        <taxon>Euteleostomi</taxon>
        <taxon>Amphibia</taxon>
        <taxon>Batrachia</taxon>
        <taxon>Anura</taxon>
        <taxon>Neobatrachia</taxon>
        <taxon>Ranoidea</taxon>
        <taxon>Ranidae</taxon>
        <taxon>Staurois</taxon>
    </lineage>
</organism>
<dbReference type="EMBL" id="CATNWA010014197">
    <property type="protein sequence ID" value="CAI9568875.1"/>
    <property type="molecule type" value="Genomic_DNA"/>
</dbReference>
<dbReference type="PANTHER" id="PTHR16155:SF18">
    <property type="entry name" value="STERILE ALPHA MOTIF DOMAIN-CONTAINING PROTEIN 9-LIKE"/>
    <property type="match status" value="1"/>
</dbReference>
<comment type="caution">
    <text evidence="1">The sequence shown here is derived from an EMBL/GenBank/DDBJ whole genome shotgun (WGS) entry which is preliminary data.</text>
</comment>
<gene>
    <name evidence="1" type="ORF">SPARVUS_LOCUS6825560</name>
</gene>
<name>A0ABN9DAG4_9NEOB</name>
<accession>A0ABN9DAG4</accession>
<evidence type="ECO:0000313" key="2">
    <source>
        <dbReference type="Proteomes" id="UP001162483"/>
    </source>
</evidence>
<evidence type="ECO:0000313" key="1">
    <source>
        <dbReference type="EMBL" id="CAI9568875.1"/>
    </source>
</evidence>